<gene>
    <name evidence="1" type="ORF">E2C01_095976</name>
</gene>
<organism evidence="1 2">
    <name type="scientific">Portunus trituberculatus</name>
    <name type="common">Swimming crab</name>
    <name type="synonym">Neptunus trituberculatus</name>
    <dbReference type="NCBI Taxonomy" id="210409"/>
    <lineage>
        <taxon>Eukaryota</taxon>
        <taxon>Metazoa</taxon>
        <taxon>Ecdysozoa</taxon>
        <taxon>Arthropoda</taxon>
        <taxon>Crustacea</taxon>
        <taxon>Multicrustacea</taxon>
        <taxon>Malacostraca</taxon>
        <taxon>Eumalacostraca</taxon>
        <taxon>Eucarida</taxon>
        <taxon>Decapoda</taxon>
        <taxon>Pleocyemata</taxon>
        <taxon>Brachyura</taxon>
        <taxon>Eubrachyura</taxon>
        <taxon>Portunoidea</taxon>
        <taxon>Portunidae</taxon>
        <taxon>Portuninae</taxon>
        <taxon>Portunus</taxon>
    </lineage>
</organism>
<comment type="caution">
    <text evidence="1">The sequence shown here is derived from an EMBL/GenBank/DDBJ whole genome shotgun (WGS) entry which is preliminary data.</text>
</comment>
<proteinExistence type="predicted"/>
<protein>
    <submittedName>
        <fullName evidence="1">Uncharacterized protein</fullName>
    </submittedName>
</protein>
<accession>A0A5B7JUF3</accession>
<dbReference type="EMBL" id="VSRR010123212">
    <property type="protein sequence ID" value="MPD00501.1"/>
    <property type="molecule type" value="Genomic_DNA"/>
</dbReference>
<name>A0A5B7JUF3_PORTR</name>
<sequence>MLRCWFRTHRLILSLVCQYCGTRVRRRMSLDLVSLNLLDFESQIS</sequence>
<reference evidence="1 2" key="1">
    <citation type="submission" date="2019-05" db="EMBL/GenBank/DDBJ databases">
        <title>Another draft genome of Portunus trituberculatus and its Hox gene families provides insights of decapod evolution.</title>
        <authorList>
            <person name="Jeong J.-H."/>
            <person name="Song I."/>
            <person name="Kim S."/>
            <person name="Choi T."/>
            <person name="Kim D."/>
            <person name="Ryu S."/>
            <person name="Kim W."/>
        </authorList>
    </citation>
    <scope>NUCLEOTIDE SEQUENCE [LARGE SCALE GENOMIC DNA]</scope>
    <source>
        <tissue evidence="1">Muscle</tissue>
    </source>
</reference>
<keyword evidence="2" id="KW-1185">Reference proteome</keyword>
<evidence type="ECO:0000313" key="2">
    <source>
        <dbReference type="Proteomes" id="UP000324222"/>
    </source>
</evidence>
<evidence type="ECO:0000313" key="1">
    <source>
        <dbReference type="EMBL" id="MPD00501.1"/>
    </source>
</evidence>
<dbReference type="Proteomes" id="UP000324222">
    <property type="component" value="Unassembled WGS sequence"/>
</dbReference>
<dbReference type="AlphaFoldDB" id="A0A5B7JUF3"/>